<reference evidence="2" key="1">
    <citation type="journal article" date="2018" name="DNA Res.">
        <title>Multiple hybrid de novo genome assembly of finger millet, an orphan allotetraploid crop.</title>
        <authorList>
            <person name="Hatakeyama M."/>
            <person name="Aluri S."/>
            <person name="Balachadran M.T."/>
            <person name="Sivarajan S.R."/>
            <person name="Patrignani A."/>
            <person name="Gruter S."/>
            <person name="Poveda L."/>
            <person name="Shimizu-Inatsugi R."/>
            <person name="Baeten J."/>
            <person name="Francoijs K.J."/>
            <person name="Nataraja K.N."/>
            <person name="Reddy Y.A.N."/>
            <person name="Phadnis S."/>
            <person name="Ravikumar R.L."/>
            <person name="Schlapbach R."/>
            <person name="Sreeman S.M."/>
            <person name="Shimizu K.K."/>
        </authorList>
    </citation>
    <scope>NUCLEOTIDE SEQUENCE</scope>
</reference>
<sequence length="423" mass="47229">MDALQDTWNAVLECVSRLEYITSSPSISATVMLGSNQISRDAVVQSLKELAGKPAEQIFVNSVKLPSDSIVEFFTALCGVSAEELKQTPARVFSLQKLVEISYYNMARIRLVWARIWSVLAQHFIAAGSHHEEEVAMYAIDSLRAAWYEGFIPGGAVKPVDAASEANFDVTEHYWFPMLAGLSDLTLDPRSEAPDDDGVEKTEEDSPMMETVRSRCITQLLLLGAIDSIQKKYWSRLKATQQIAIMDILFSLLEFASSYNSPSNLRTRMHHIPPERPPLNLLRQELAGTNIYLEILHKSTVEHDASETTETEEANGFSVEQEKLKNLAEGKLVSFCGQILKEASDLQPSTGETASADIHRVLDLRAPVIVMVLKGMCIMDAQIFKRHLKDFYPLITKLICCDQMEVRGALGDLFSKQLTPLML</sequence>
<evidence type="ECO:0000313" key="2">
    <source>
        <dbReference type="EMBL" id="GJN32746.1"/>
    </source>
</evidence>
<protein>
    <recommendedName>
        <fullName evidence="1">Sec7/BIG1-like C-terminal domain-containing protein</fullName>
    </recommendedName>
</protein>
<proteinExistence type="predicted"/>
<evidence type="ECO:0000259" key="1">
    <source>
        <dbReference type="Pfam" id="PF20252"/>
    </source>
</evidence>
<dbReference type="AlphaFoldDB" id="A0AAV5FEQ6"/>
<keyword evidence="3" id="KW-1185">Reference proteome</keyword>
<accession>A0AAV5FEQ6</accession>
<comment type="caution">
    <text evidence="2">The sequence shown here is derived from an EMBL/GenBank/DDBJ whole genome shotgun (WGS) entry which is preliminary data.</text>
</comment>
<name>A0AAV5FEQ6_ELECO</name>
<dbReference type="GO" id="GO:0005802">
    <property type="term" value="C:trans-Golgi network"/>
    <property type="evidence" value="ECO:0007669"/>
    <property type="project" value="TreeGrafter"/>
</dbReference>
<dbReference type="PANTHER" id="PTHR10663">
    <property type="entry name" value="GUANYL-NUCLEOTIDE EXCHANGE FACTOR"/>
    <property type="match status" value="1"/>
</dbReference>
<dbReference type="PANTHER" id="PTHR10663:SF312">
    <property type="entry name" value="BREFELDIN A-INHIBITED GUANINE NUCLEOTIDE-EXCHANGE PROTEIN 5"/>
    <property type="match status" value="1"/>
</dbReference>
<gene>
    <name evidence="2" type="primary">gb21269</name>
    <name evidence="2" type="ORF">PR202_gb21269</name>
</gene>
<dbReference type="InterPro" id="IPR046455">
    <property type="entry name" value="Sec7/BIG1-like_C"/>
</dbReference>
<dbReference type="Proteomes" id="UP001054889">
    <property type="component" value="Unassembled WGS sequence"/>
</dbReference>
<evidence type="ECO:0000313" key="3">
    <source>
        <dbReference type="Proteomes" id="UP001054889"/>
    </source>
</evidence>
<dbReference type="EMBL" id="BQKI01000084">
    <property type="protein sequence ID" value="GJN32746.1"/>
    <property type="molecule type" value="Genomic_DNA"/>
</dbReference>
<reference evidence="2" key="2">
    <citation type="submission" date="2021-12" db="EMBL/GenBank/DDBJ databases">
        <title>Resequencing data analysis of finger millet.</title>
        <authorList>
            <person name="Hatakeyama M."/>
            <person name="Aluri S."/>
            <person name="Balachadran M.T."/>
            <person name="Sivarajan S.R."/>
            <person name="Poveda L."/>
            <person name="Shimizu-Inatsugi R."/>
            <person name="Schlapbach R."/>
            <person name="Sreeman S.M."/>
            <person name="Shimizu K.K."/>
        </authorList>
    </citation>
    <scope>NUCLEOTIDE SEQUENCE</scope>
</reference>
<organism evidence="2 3">
    <name type="scientific">Eleusine coracana subsp. coracana</name>
    <dbReference type="NCBI Taxonomy" id="191504"/>
    <lineage>
        <taxon>Eukaryota</taxon>
        <taxon>Viridiplantae</taxon>
        <taxon>Streptophyta</taxon>
        <taxon>Embryophyta</taxon>
        <taxon>Tracheophyta</taxon>
        <taxon>Spermatophyta</taxon>
        <taxon>Magnoliopsida</taxon>
        <taxon>Liliopsida</taxon>
        <taxon>Poales</taxon>
        <taxon>Poaceae</taxon>
        <taxon>PACMAD clade</taxon>
        <taxon>Chloridoideae</taxon>
        <taxon>Cynodonteae</taxon>
        <taxon>Eleusininae</taxon>
        <taxon>Eleusine</taxon>
    </lineage>
</organism>
<feature type="domain" description="Sec7/BIG1-like C-terminal" evidence="1">
    <location>
        <begin position="218"/>
        <end position="415"/>
    </location>
</feature>
<dbReference type="Pfam" id="PF20252">
    <property type="entry name" value="BIG2_C"/>
    <property type="match status" value="1"/>
</dbReference>